<dbReference type="OrthoDB" id="8626508at2759"/>
<sequence>MNRGNIIYNGSYYYHRHGSSILVKYDLESTYQIQKDLGDISFLDCSRKQDHTFEHCNETERDIWLYNRPHNYVDYATDENGLWAVYVRSRMQHITVSKIEPDMYVVRTWDIYELNATAVADTFIMCGVLYGLKSAVDRDTVINFAYDLYRQVE</sequence>
<proteinExistence type="predicted"/>
<dbReference type="Proteomes" id="UP000271098">
    <property type="component" value="Unassembled WGS sequence"/>
</dbReference>
<dbReference type="PANTHER" id="PTHR23192:SF83">
    <property type="entry name" value="OLFACTOMEDIN-LIKE DOMAIN-CONTAINING PROTEIN"/>
    <property type="match status" value="1"/>
</dbReference>
<dbReference type="InterPro" id="IPR003112">
    <property type="entry name" value="Olfac-like_dom"/>
</dbReference>
<dbReference type="SMART" id="SM00284">
    <property type="entry name" value="OLF"/>
    <property type="match status" value="1"/>
</dbReference>
<name>A0A183DZL0_9BILA</name>
<evidence type="ECO:0000256" key="1">
    <source>
        <dbReference type="ARBA" id="ARBA00004613"/>
    </source>
</evidence>
<dbReference type="EMBL" id="UYRT01080956">
    <property type="protein sequence ID" value="VDN23658.1"/>
    <property type="molecule type" value="Genomic_DNA"/>
</dbReference>
<comment type="caution">
    <text evidence="3">Lacks conserved residue(s) required for the propagation of feature annotation.</text>
</comment>
<comment type="subcellular location">
    <subcellularLocation>
        <location evidence="1">Secreted</location>
    </subcellularLocation>
</comment>
<dbReference type="Pfam" id="PF02191">
    <property type="entry name" value="OLF"/>
    <property type="match status" value="1"/>
</dbReference>
<evidence type="ECO:0000256" key="2">
    <source>
        <dbReference type="ARBA" id="ARBA00022525"/>
    </source>
</evidence>
<reference evidence="7" key="1">
    <citation type="submission" date="2016-06" db="UniProtKB">
        <authorList>
            <consortium name="WormBaseParasite"/>
        </authorList>
    </citation>
    <scope>IDENTIFICATION</scope>
</reference>
<reference evidence="5 6" key="2">
    <citation type="submission" date="2018-11" db="EMBL/GenBank/DDBJ databases">
        <authorList>
            <consortium name="Pathogen Informatics"/>
        </authorList>
    </citation>
    <scope>NUCLEOTIDE SEQUENCE [LARGE SCALE GENOMIC DNA]</scope>
</reference>
<protein>
    <submittedName>
        <fullName evidence="7">Olfactomedin-like domain-containing protein</fullName>
    </submittedName>
</protein>
<organism evidence="7">
    <name type="scientific">Gongylonema pulchrum</name>
    <dbReference type="NCBI Taxonomy" id="637853"/>
    <lineage>
        <taxon>Eukaryota</taxon>
        <taxon>Metazoa</taxon>
        <taxon>Ecdysozoa</taxon>
        <taxon>Nematoda</taxon>
        <taxon>Chromadorea</taxon>
        <taxon>Rhabditida</taxon>
        <taxon>Spirurina</taxon>
        <taxon>Spiruromorpha</taxon>
        <taxon>Spiruroidea</taxon>
        <taxon>Gongylonematidae</taxon>
        <taxon>Gongylonema</taxon>
    </lineage>
</organism>
<dbReference type="GO" id="GO:0007165">
    <property type="term" value="P:signal transduction"/>
    <property type="evidence" value="ECO:0007669"/>
    <property type="project" value="TreeGrafter"/>
</dbReference>
<evidence type="ECO:0000313" key="7">
    <source>
        <dbReference type="WBParaSite" id="GPUH_0001416601-mRNA-1"/>
    </source>
</evidence>
<feature type="domain" description="Olfactomedin-like" evidence="4">
    <location>
        <begin position="1"/>
        <end position="153"/>
    </location>
</feature>
<dbReference type="AlphaFoldDB" id="A0A183DZL0"/>
<keyword evidence="2" id="KW-0964">Secreted</keyword>
<evidence type="ECO:0000313" key="5">
    <source>
        <dbReference type="EMBL" id="VDN23658.1"/>
    </source>
</evidence>
<gene>
    <name evidence="5" type="ORF">GPUH_LOCUS14151</name>
</gene>
<evidence type="ECO:0000256" key="3">
    <source>
        <dbReference type="PROSITE-ProRule" id="PRU00446"/>
    </source>
</evidence>
<dbReference type="GO" id="GO:0005615">
    <property type="term" value="C:extracellular space"/>
    <property type="evidence" value="ECO:0007669"/>
    <property type="project" value="TreeGrafter"/>
</dbReference>
<dbReference type="PROSITE" id="PS51132">
    <property type="entry name" value="OLF"/>
    <property type="match status" value="1"/>
</dbReference>
<accession>A0A183DZL0</accession>
<dbReference type="WBParaSite" id="GPUH_0001416601-mRNA-1">
    <property type="protein sequence ID" value="GPUH_0001416601-mRNA-1"/>
    <property type="gene ID" value="GPUH_0001416601"/>
</dbReference>
<dbReference type="PANTHER" id="PTHR23192">
    <property type="entry name" value="OLFACTOMEDIN-RELATED"/>
    <property type="match status" value="1"/>
</dbReference>
<evidence type="ECO:0000259" key="4">
    <source>
        <dbReference type="PROSITE" id="PS51132"/>
    </source>
</evidence>
<evidence type="ECO:0000313" key="6">
    <source>
        <dbReference type="Proteomes" id="UP000271098"/>
    </source>
</evidence>
<dbReference type="InterPro" id="IPR050605">
    <property type="entry name" value="Olfactomedin-like_domain"/>
</dbReference>
<keyword evidence="6" id="KW-1185">Reference proteome</keyword>